<sequence length="431" mass="47288">MRSAFALAATIAVVSATTKKPCGNLCAGGAAPSRTITTENGNKYAVCLGTDFVGSDISQDKGGFVQGLDPAGDLEELAEQCSLTEGCIAATQFDQFGYLKDAVQLPNGETSTKGDNSIFQILCEDDSATTTTTTAAQTTTTAAQTTTTAAQTTTTALTTTTTTKVSTTTSAAGPGPTPPFSCPKDDDDIVESGGQYFYKFWSGKCKRNSFAYSHFTTFPKSLSEEDATQKCADWIAAKPRSEYPLNFQIFQYKDNTWHCDATRTLNTDLNFKSSNDVDKMIQYNPLSEKCKPSTPTPPPQTCPDKKTIVTSRCGKTPASYSLFWYGKQKRNNFKVACSEYYSQKTSYDTAIQRCANFVSKQLPNVAQTFQVYYNNKSCKWTCDAGAVENKDSNFSYAKDIKILFQFNAVPKNCSYKRDIFSSNQKRTYYQC</sequence>
<evidence type="ECO:0000313" key="3">
    <source>
        <dbReference type="Proteomes" id="UP000237631"/>
    </source>
</evidence>
<evidence type="ECO:0008006" key="4">
    <source>
        <dbReference type="Google" id="ProtNLM"/>
    </source>
</evidence>
<comment type="caution">
    <text evidence="2">The sequence shown here is derived from an EMBL/GenBank/DDBJ whole genome shotgun (WGS) entry which is preliminary data.</text>
</comment>
<keyword evidence="1" id="KW-0732">Signal</keyword>
<proteinExistence type="predicted"/>
<dbReference type="OrthoDB" id="3641963at2759"/>
<evidence type="ECO:0000256" key="1">
    <source>
        <dbReference type="SAM" id="SignalP"/>
    </source>
</evidence>
<dbReference type="EMBL" id="PNEN01001555">
    <property type="protein sequence ID" value="PPJ53232.1"/>
    <property type="molecule type" value="Genomic_DNA"/>
</dbReference>
<evidence type="ECO:0000313" key="2">
    <source>
        <dbReference type="EMBL" id="PPJ53232.1"/>
    </source>
</evidence>
<gene>
    <name evidence="2" type="ORF">CBER1_11918</name>
</gene>
<feature type="chain" id="PRO_5015540632" description="Ig-like domain-containing protein" evidence="1">
    <location>
        <begin position="17"/>
        <end position="431"/>
    </location>
</feature>
<accession>A0A2S6C0H8</accession>
<dbReference type="Proteomes" id="UP000237631">
    <property type="component" value="Unassembled WGS sequence"/>
</dbReference>
<dbReference type="AlphaFoldDB" id="A0A2S6C0H8"/>
<reference evidence="3" key="1">
    <citation type="journal article" date="2017" name="bioRxiv">
        <title>Conservation of a gene cluster reveals novel cercosporin biosynthetic mechanisms and extends production to the genus Colletotrichum.</title>
        <authorList>
            <person name="de Jonge R."/>
            <person name="Ebert M.K."/>
            <person name="Huitt-Roehl C.R."/>
            <person name="Pal P."/>
            <person name="Suttle J.C."/>
            <person name="Spanner R.E."/>
            <person name="Neubauer J.D."/>
            <person name="Jurick W.M.II."/>
            <person name="Stott K.A."/>
            <person name="Secor G.A."/>
            <person name="Thomma B.P.H.J."/>
            <person name="Van de Peer Y."/>
            <person name="Townsend C.A."/>
            <person name="Bolton M.D."/>
        </authorList>
    </citation>
    <scope>NUCLEOTIDE SEQUENCE [LARGE SCALE GENOMIC DNA]</scope>
    <source>
        <strain evidence="3">CBS538.71</strain>
    </source>
</reference>
<feature type="signal peptide" evidence="1">
    <location>
        <begin position="1"/>
        <end position="16"/>
    </location>
</feature>
<name>A0A2S6C0H8_9PEZI</name>
<keyword evidence="3" id="KW-1185">Reference proteome</keyword>
<organism evidence="2 3">
    <name type="scientific">Cercospora berteroae</name>
    <dbReference type="NCBI Taxonomy" id="357750"/>
    <lineage>
        <taxon>Eukaryota</taxon>
        <taxon>Fungi</taxon>
        <taxon>Dikarya</taxon>
        <taxon>Ascomycota</taxon>
        <taxon>Pezizomycotina</taxon>
        <taxon>Dothideomycetes</taxon>
        <taxon>Dothideomycetidae</taxon>
        <taxon>Mycosphaerellales</taxon>
        <taxon>Mycosphaerellaceae</taxon>
        <taxon>Cercospora</taxon>
    </lineage>
</organism>
<protein>
    <recommendedName>
        <fullName evidence="4">Ig-like domain-containing protein</fullName>
    </recommendedName>
</protein>